<evidence type="ECO:0000256" key="1">
    <source>
        <dbReference type="ARBA" id="ARBA00022723"/>
    </source>
</evidence>
<feature type="domain" description="Plastocyanin-like" evidence="5">
    <location>
        <begin position="386"/>
        <end position="485"/>
    </location>
</feature>
<dbReference type="Proteomes" id="UP000231658">
    <property type="component" value="Unassembled WGS sequence"/>
</dbReference>
<dbReference type="PANTHER" id="PTHR11709">
    <property type="entry name" value="MULTI-COPPER OXIDASE"/>
    <property type="match status" value="1"/>
</dbReference>
<dbReference type="Pfam" id="PF07731">
    <property type="entry name" value="Cu-oxidase_2"/>
    <property type="match status" value="1"/>
</dbReference>
<dbReference type="Gene3D" id="2.60.40.420">
    <property type="entry name" value="Cupredoxins - blue copper proteins"/>
    <property type="match status" value="3"/>
</dbReference>
<dbReference type="CDD" id="cd13861">
    <property type="entry name" value="CuRO_1_CumA_like"/>
    <property type="match status" value="1"/>
</dbReference>
<accession>A0A1C3RJX4</accession>
<keyword evidence="1" id="KW-0479">Metal-binding</keyword>
<gene>
    <name evidence="7" type="ORF">MTBPR1_60103</name>
</gene>
<dbReference type="PROSITE" id="PS00080">
    <property type="entry name" value="MULTICOPPER_OXIDASE2"/>
    <property type="match status" value="1"/>
</dbReference>
<feature type="chain" id="PRO_5008680860" evidence="3">
    <location>
        <begin position="26"/>
        <end position="486"/>
    </location>
</feature>
<evidence type="ECO:0000313" key="8">
    <source>
        <dbReference type="Proteomes" id="UP000231658"/>
    </source>
</evidence>
<reference evidence="7 8" key="1">
    <citation type="submission" date="2016-07" db="EMBL/GenBank/DDBJ databases">
        <authorList>
            <person name="Lefevre C.T."/>
        </authorList>
    </citation>
    <scope>NUCLEOTIDE SEQUENCE [LARGE SCALE GENOMIC DNA]</scope>
    <source>
        <strain evidence="7">PR1</strain>
    </source>
</reference>
<name>A0A1C3RJX4_9PROT</name>
<dbReference type="AlphaFoldDB" id="A0A1C3RJX4"/>
<dbReference type="PROSITE" id="PS00079">
    <property type="entry name" value="MULTICOPPER_OXIDASE1"/>
    <property type="match status" value="1"/>
</dbReference>
<dbReference type="RefSeq" id="WP_069189609.1">
    <property type="nucleotide sequence ID" value="NZ_FLYE01000045.1"/>
</dbReference>
<dbReference type="InterPro" id="IPR002355">
    <property type="entry name" value="Cu_oxidase_Cu_BS"/>
</dbReference>
<dbReference type="InterPro" id="IPR001117">
    <property type="entry name" value="Cu-oxidase_2nd"/>
</dbReference>
<dbReference type="InterPro" id="IPR006311">
    <property type="entry name" value="TAT_signal"/>
</dbReference>
<evidence type="ECO:0000259" key="4">
    <source>
        <dbReference type="Pfam" id="PF00394"/>
    </source>
</evidence>
<evidence type="ECO:0000259" key="5">
    <source>
        <dbReference type="Pfam" id="PF07731"/>
    </source>
</evidence>
<dbReference type="SUPFAM" id="SSF49503">
    <property type="entry name" value="Cupredoxins"/>
    <property type="match status" value="3"/>
</dbReference>
<dbReference type="EMBL" id="FLYE01000045">
    <property type="protein sequence ID" value="SCA57590.1"/>
    <property type="molecule type" value="Genomic_DNA"/>
</dbReference>
<dbReference type="PANTHER" id="PTHR11709:SF2">
    <property type="entry name" value="MULTICOPPER OXIDASE LPR1"/>
    <property type="match status" value="1"/>
</dbReference>
<dbReference type="GO" id="GO:0016491">
    <property type="term" value="F:oxidoreductase activity"/>
    <property type="evidence" value="ECO:0007669"/>
    <property type="project" value="UniProtKB-KW"/>
</dbReference>
<evidence type="ECO:0000259" key="6">
    <source>
        <dbReference type="Pfam" id="PF07732"/>
    </source>
</evidence>
<feature type="domain" description="Plastocyanin-like" evidence="4">
    <location>
        <begin position="202"/>
        <end position="288"/>
    </location>
</feature>
<evidence type="ECO:0000313" key="7">
    <source>
        <dbReference type="EMBL" id="SCA57590.1"/>
    </source>
</evidence>
<dbReference type="OrthoDB" id="9757546at2"/>
<sequence>MPISRRSVIGGSAALVALSAFPLLAKSSLSTTRPGVPKRKKPVLNDTVVEANLVAKIRPTKLFEGGPELPLWTYGDDLLPVIRVPKGARLRTTLKNELPEHTSIHWHGIRLPNHMDGVPYVTQQPVEPGESFTYDFTVPDTGMFPMHSHCNLSTQLGKGLAAALIVTGDETRPYDDDVLCVIKDWHLDENGNFTDFTTPKGASRSGTFATARSVNLQKLPVMEVPAGGDVRVRMMSVNNSRVNQIGIEGANGAAIIATDGQAVAPFPLKTWRLGSAMRIDVVVRTPEPGKEVIIYDYFAPQPVPIAKLKSVGPMLDRGEFDPAPLYAPDIAEPDLSNAIHERVEFTATATASPPDINLPDGQVLKMADALCLSDETFWAINQRTWPQDGHKTLPAPLFNLKRGRTYVFELVNATPHVHPIHIHGHTFLYLKSNKKSLPKHFTDTVLIRPKERVHVAFVADNPGDWMFHCHIVEHEETGMMGIINVT</sequence>
<feature type="domain" description="Plastocyanin-like" evidence="6">
    <location>
        <begin position="66"/>
        <end position="169"/>
    </location>
</feature>
<evidence type="ECO:0000256" key="3">
    <source>
        <dbReference type="SAM" id="SignalP"/>
    </source>
</evidence>
<dbReference type="GO" id="GO:0005507">
    <property type="term" value="F:copper ion binding"/>
    <property type="evidence" value="ECO:0007669"/>
    <property type="project" value="InterPro"/>
</dbReference>
<proteinExistence type="predicted"/>
<dbReference type="InterPro" id="IPR008972">
    <property type="entry name" value="Cupredoxin"/>
</dbReference>
<dbReference type="Pfam" id="PF07732">
    <property type="entry name" value="Cu-oxidase_3"/>
    <property type="match status" value="1"/>
</dbReference>
<dbReference type="InterPro" id="IPR045087">
    <property type="entry name" value="Cu-oxidase_fam"/>
</dbReference>
<organism evidence="7 8">
    <name type="scientific">Candidatus Terasakiella magnetica</name>
    <dbReference type="NCBI Taxonomy" id="1867952"/>
    <lineage>
        <taxon>Bacteria</taxon>
        <taxon>Pseudomonadati</taxon>
        <taxon>Pseudomonadota</taxon>
        <taxon>Alphaproteobacteria</taxon>
        <taxon>Rhodospirillales</taxon>
        <taxon>Terasakiellaceae</taxon>
        <taxon>Terasakiella</taxon>
    </lineage>
</organism>
<keyword evidence="8" id="KW-1185">Reference proteome</keyword>
<evidence type="ECO:0000256" key="2">
    <source>
        <dbReference type="ARBA" id="ARBA00023002"/>
    </source>
</evidence>
<keyword evidence="3" id="KW-0732">Signal</keyword>
<dbReference type="CDD" id="cd13906">
    <property type="entry name" value="CuRO_3_CumA_like"/>
    <property type="match status" value="1"/>
</dbReference>
<protein>
    <submittedName>
        <fullName evidence="7">Putative oxidoreductase protein</fullName>
    </submittedName>
</protein>
<dbReference type="GO" id="GO:0030288">
    <property type="term" value="C:outer membrane-bounded periplasmic space"/>
    <property type="evidence" value="ECO:0007669"/>
    <property type="project" value="TreeGrafter"/>
</dbReference>
<dbReference type="InterPro" id="IPR011707">
    <property type="entry name" value="Cu-oxidase-like_N"/>
</dbReference>
<dbReference type="InterPro" id="IPR011706">
    <property type="entry name" value="Cu-oxidase_C"/>
</dbReference>
<keyword evidence="2" id="KW-0560">Oxidoreductase</keyword>
<dbReference type="InterPro" id="IPR033138">
    <property type="entry name" value="Cu_oxidase_CS"/>
</dbReference>
<dbReference type="STRING" id="1867952.MTBPR1_60103"/>
<feature type="signal peptide" evidence="3">
    <location>
        <begin position="1"/>
        <end position="25"/>
    </location>
</feature>
<dbReference type="Pfam" id="PF00394">
    <property type="entry name" value="Cu-oxidase"/>
    <property type="match status" value="1"/>
</dbReference>
<dbReference type="PROSITE" id="PS51318">
    <property type="entry name" value="TAT"/>
    <property type="match status" value="1"/>
</dbReference>